<evidence type="ECO:0000256" key="20">
    <source>
        <dbReference type="ARBA" id="ARBA00049032"/>
    </source>
</evidence>
<dbReference type="Pfam" id="PF00293">
    <property type="entry name" value="NUDIX"/>
    <property type="match status" value="1"/>
</dbReference>
<dbReference type="GO" id="GO:0046872">
    <property type="term" value="F:metal ion binding"/>
    <property type="evidence" value="ECO:0007669"/>
    <property type="project" value="UniProtKB-KW"/>
</dbReference>
<evidence type="ECO:0000256" key="4">
    <source>
        <dbReference type="ARBA" id="ARBA00022723"/>
    </source>
</evidence>
<gene>
    <name evidence="23" type="ORF">US86_C0006G0016</name>
</gene>
<dbReference type="GO" id="GO:0042262">
    <property type="term" value="P:DNA protection"/>
    <property type="evidence" value="ECO:0007669"/>
    <property type="project" value="InterPro"/>
</dbReference>
<comment type="catalytic activity">
    <reaction evidence="20">
        <text>N(6)-methyl-dATP + H2O = N(6)-methyl-dAMP + diphosphate + H(+)</text>
        <dbReference type="Rhea" id="RHEA:67604"/>
        <dbReference type="ChEBI" id="CHEBI:15377"/>
        <dbReference type="ChEBI" id="CHEBI:15378"/>
        <dbReference type="ChEBI" id="CHEBI:33019"/>
        <dbReference type="ChEBI" id="CHEBI:169976"/>
        <dbReference type="ChEBI" id="CHEBI:172872"/>
    </reaction>
    <physiologicalReaction direction="left-to-right" evidence="20">
        <dbReference type="Rhea" id="RHEA:67605"/>
    </physiologicalReaction>
</comment>
<sequence length="166" mass="19348">MIVCTLGFLFRNGKIILAKKKRKFGVDKWNGYGGVVEKGENKQECLVREIKEECGIIVEKKKCKELGCVDFCFEGKSERNMKVYIYRIDEFLGEPKETEEMGEPREFNVNEIPYHEMIIGDDRFMPFVVEGKNFKGEIHFSVTKEGLLKCEAFEIKEEITSEIRIK</sequence>
<dbReference type="InterPro" id="IPR000086">
    <property type="entry name" value="NUDIX_hydrolase_dom"/>
</dbReference>
<dbReference type="PRINTS" id="PR01403">
    <property type="entry name" value="8OXTPHPHTASE"/>
</dbReference>
<evidence type="ECO:0000256" key="21">
    <source>
        <dbReference type="ARBA" id="ARBA00053094"/>
    </source>
</evidence>
<evidence type="ECO:0000256" key="8">
    <source>
        <dbReference type="ARBA" id="ARBA00024459"/>
    </source>
</evidence>
<protein>
    <recommendedName>
        <fullName evidence="12">Oxidized purine nucleoside triphosphate hydrolase</fullName>
        <ecNumber evidence="11">3.6.1.56</ecNumber>
    </recommendedName>
    <alternativeName>
        <fullName evidence="16">2-hydroxy-dATP diphosphatase</fullName>
    </alternativeName>
    <alternativeName>
        <fullName evidence="15">7,8-dihydro-8-oxoguanine triphosphatase</fullName>
    </alternativeName>
    <alternativeName>
        <fullName evidence="14">8-oxo-dGTPase</fullName>
    </alternativeName>
    <alternativeName>
        <fullName evidence="17">Methylated purine nucleoside triphosphate hydrolase</fullName>
    </alternativeName>
    <alternativeName>
        <fullName evidence="13">Nucleoside diphosphate-linked moiety X motif 1</fullName>
    </alternativeName>
</protein>
<comment type="similarity">
    <text evidence="2">Belongs to the Nudix hydrolase family.</text>
</comment>
<evidence type="ECO:0000256" key="7">
    <source>
        <dbReference type="ARBA" id="ARBA00024448"/>
    </source>
</evidence>
<evidence type="ECO:0000256" key="5">
    <source>
        <dbReference type="ARBA" id="ARBA00022801"/>
    </source>
</evidence>
<dbReference type="CDD" id="cd03427">
    <property type="entry name" value="NUDIX_MTH1_Nudt1"/>
    <property type="match status" value="1"/>
</dbReference>
<dbReference type="EC" id="3.6.1.56" evidence="11"/>
<evidence type="ECO:0000256" key="13">
    <source>
        <dbReference type="ARBA" id="ARBA00029673"/>
    </source>
</evidence>
<comment type="caution">
    <text evidence="23">The sequence shown here is derived from an EMBL/GenBank/DDBJ whole genome shotgun (WGS) entry which is preliminary data.</text>
</comment>
<evidence type="ECO:0000256" key="11">
    <source>
        <dbReference type="ARBA" id="ARBA00026103"/>
    </source>
</evidence>
<evidence type="ECO:0000256" key="1">
    <source>
        <dbReference type="ARBA" id="ARBA00001946"/>
    </source>
</evidence>
<dbReference type="SUPFAM" id="SSF55811">
    <property type="entry name" value="Nudix"/>
    <property type="match status" value="1"/>
</dbReference>
<dbReference type="InterPro" id="IPR020084">
    <property type="entry name" value="NUDIX_hydrolase_CS"/>
</dbReference>
<evidence type="ECO:0000256" key="15">
    <source>
        <dbReference type="ARBA" id="ARBA00030682"/>
    </source>
</evidence>
<evidence type="ECO:0000256" key="10">
    <source>
        <dbReference type="ARBA" id="ARBA00024596"/>
    </source>
</evidence>
<comment type="catalytic activity">
    <reaction evidence="7">
        <text>8-oxo-dATP + H2O = 8-oxo-dAMP + diphosphate + H(+)</text>
        <dbReference type="Rhea" id="RHEA:65396"/>
        <dbReference type="ChEBI" id="CHEBI:15377"/>
        <dbReference type="ChEBI" id="CHEBI:15378"/>
        <dbReference type="ChEBI" id="CHEBI:33019"/>
        <dbReference type="ChEBI" id="CHEBI:71361"/>
        <dbReference type="ChEBI" id="CHEBI:172871"/>
    </reaction>
    <physiologicalReaction direction="left-to-right" evidence="7">
        <dbReference type="Rhea" id="RHEA:65397"/>
    </physiologicalReaction>
</comment>
<evidence type="ECO:0000256" key="2">
    <source>
        <dbReference type="ARBA" id="ARBA00005582"/>
    </source>
</evidence>
<dbReference type="PANTHER" id="PTHR43758">
    <property type="entry name" value="7,8-DIHYDRO-8-OXOGUANINE TRIPHOSPHATASE"/>
    <property type="match status" value="1"/>
</dbReference>
<keyword evidence="5 23" id="KW-0378">Hydrolase</keyword>
<dbReference type="GO" id="GO:0008413">
    <property type="term" value="F:8-oxo-7,8-dihydroguanosine triphosphate pyrophosphatase activity"/>
    <property type="evidence" value="ECO:0007669"/>
    <property type="project" value="InterPro"/>
</dbReference>
<dbReference type="AlphaFoldDB" id="A0A0G0MN63"/>
<dbReference type="PROSITE" id="PS00893">
    <property type="entry name" value="NUDIX_BOX"/>
    <property type="match status" value="1"/>
</dbReference>
<dbReference type="Proteomes" id="UP000034235">
    <property type="component" value="Unassembled WGS sequence"/>
</dbReference>
<proteinExistence type="inferred from homology"/>
<evidence type="ECO:0000256" key="3">
    <source>
        <dbReference type="ARBA" id="ARBA00011245"/>
    </source>
</evidence>
<evidence type="ECO:0000313" key="23">
    <source>
        <dbReference type="EMBL" id="KKQ66336.1"/>
    </source>
</evidence>
<dbReference type="GO" id="GO:0008828">
    <property type="term" value="F:dATP diphosphatase activity"/>
    <property type="evidence" value="ECO:0007669"/>
    <property type="project" value="UniProtKB-EC"/>
</dbReference>
<dbReference type="InterPro" id="IPR003563">
    <property type="entry name" value="8ODP"/>
</dbReference>
<evidence type="ECO:0000256" key="9">
    <source>
        <dbReference type="ARBA" id="ARBA00024486"/>
    </source>
</evidence>
<organism evidence="23 24">
    <name type="scientific">Candidatus Daviesbacteria bacterium GW2011_GWA2_38_24</name>
    <dbReference type="NCBI Taxonomy" id="1618422"/>
    <lineage>
        <taxon>Bacteria</taxon>
        <taxon>Candidatus Daviesiibacteriota</taxon>
    </lineage>
</organism>
<comment type="cofactor">
    <cofactor evidence="1">
        <name>Mg(2+)</name>
        <dbReference type="ChEBI" id="CHEBI:18420"/>
    </cofactor>
</comment>
<accession>A0A0G0MN63</accession>
<evidence type="ECO:0000256" key="14">
    <source>
        <dbReference type="ARBA" id="ARBA00030634"/>
    </source>
</evidence>
<comment type="catalytic activity">
    <reaction evidence="19">
        <text>O(6)-methyl-dGTP + H2O = O(6)-methyl-dGMP + diphosphate + H(+)</text>
        <dbReference type="Rhea" id="RHEA:67600"/>
        <dbReference type="ChEBI" id="CHEBI:15377"/>
        <dbReference type="ChEBI" id="CHEBI:15378"/>
        <dbReference type="ChEBI" id="CHEBI:33019"/>
        <dbReference type="ChEBI" id="CHEBI:169974"/>
        <dbReference type="ChEBI" id="CHEBI:169975"/>
    </reaction>
    <physiologicalReaction direction="left-to-right" evidence="19">
        <dbReference type="Rhea" id="RHEA:67601"/>
    </physiologicalReaction>
</comment>
<dbReference type="Gene3D" id="3.90.79.10">
    <property type="entry name" value="Nucleoside Triphosphate Pyrophosphohydrolase"/>
    <property type="match status" value="1"/>
</dbReference>
<evidence type="ECO:0000256" key="17">
    <source>
        <dbReference type="ARBA" id="ARBA00032071"/>
    </source>
</evidence>
<comment type="catalytic activity">
    <reaction evidence="10">
        <text>2-oxo-ATP + H2O = 2-oxo-AMP + diphosphate + H(+)</text>
        <dbReference type="Rhea" id="RHEA:67392"/>
        <dbReference type="ChEBI" id="CHEBI:15377"/>
        <dbReference type="ChEBI" id="CHEBI:15378"/>
        <dbReference type="ChEBI" id="CHEBI:33019"/>
        <dbReference type="ChEBI" id="CHEBI:71395"/>
        <dbReference type="ChEBI" id="CHEBI:172878"/>
    </reaction>
    <physiologicalReaction direction="left-to-right" evidence="10">
        <dbReference type="Rhea" id="RHEA:67393"/>
    </physiologicalReaction>
</comment>
<dbReference type="GO" id="GO:0005737">
    <property type="term" value="C:cytoplasm"/>
    <property type="evidence" value="ECO:0007669"/>
    <property type="project" value="TreeGrafter"/>
</dbReference>
<keyword evidence="4" id="KW-0479">Metal-binding</keyword>
<evidence type="ECO:0000256" key="18">
    <source>
        <dbReference type="ARBA" id="ARBA00048002"/>
    </source>
</evidence>
<comment type="subunit">
    <text evidence="3">Monomer.</text>
</comment>
<reference evidence="23 24" key="1">
    <citation type="journal article" date="2015" name="Nature">
        <title>rRNA introns, odd ribosomes, and small enigmatic genomes across a large radiation of phyla.</title>
        <authorList>
            <person name="Brown C.T."/>
            <person name="Hug L.A."/>
            <person name="Thomas B.C."/>
            <person name="Sharon I."/>
            <person name="Castelle C.J."/>
            <person name="Singh A."/>
            <person name="Wilkins M.J."/>
            <person name="Williams K.H."/>
            <person name="Banfield J.F."/>
        </authorList>
    </citation>
    <scope>NUCLEOTIDE SEQUENCE [LARGE SCALE GENOMIC DNA]</scope>
</reference>
<evidence type="ECO:0000256" key="19">
    <source>
        <dbReference type="ARBA" id="ARBA00048894"/>
    </source>
</evidence>
<dbReference type="InterPro" id="IPR015797">
    <property type="entry name" value="NUDIX_hydrolase-like_dom_sf"/>
</dbReference>
<evidence type="ECO:0000259" key="22">
    <source>
        <dbReference type="PROSITE" id="PS51462"/>
    </source>
</evidence>
<evidence type="ECO:0000256" key="16">
    <source>
        <dbReference type="ARBA" id="ARBA00031927"/>
    </source>
</evidence>
<comment type="catalytic activity">
    <reaction evidence="18">
        <text>N(6)-methyl-ATP + H2O = N(6)-methyl-AMP + diphosphate + H(+)</text>
        <dbReference type="Rhea" id="RHEA:67608"/>
        <dbReference type="ChEBI" id="CHEBI:15377"/>
        <dbReference type="ChEBI" id="CHEBI:15378"/>
        <dbReference type="ChEBI" id="CHEBI:33019"/>
        <dbReference type="ChEBI" id="CHEBI:144842"/>
        <dbReference type="ChEBI" id="CHEBI:172873"/>
    </reaction>
    <physiologicalReaction direction="left-to-right" evidence="18">
        <dbReference type="Rhea" id="RHEA:67609"/>
    </physiologicalReaction>
</comment>
<comment type="catalytic activity">
    <reaction evidence="8">
        <text>2-oxo-dATP + H2O = 2-oxo-dAMP + diphosphate + H(+)</text>
        <dbReference type="Rhea" id="RHEA:31583"/>
        <dbReference type="ChEBI" id="CHEBI:15377"/>
        <dbReference type="ChEBI" id="CHEBI:15378"/>
        <dbReference type="ChEBI" id="CHEBI:33019"/>
        <dbReference type="ChEBI" id="CHEBI:63212"/>
        <dbReference type="ChEBI" id="CHEBI:77897"/>
        <dbReference type="EC" id="3.6.1.56"/>
    </reaction>
    <physiologicalReaction direction="left-to-right" evidence="8">
        <dbReference type="Rhea" id="RHEA:31584"/>
    </physiologicalReaction>
</comment>
<evidence type="ECO:0000313" key="24">
    <source>
        <dbReference type="Proteomes" id="UP000034235"/>
    </source>
</evidence>
<name>A0A0G0MN63_9BACT</name>
<comment type="catalytic activity">
    <reaction evidence="9">
        <text>8-oxo-dGTP + H2O = 8-oxo-dGMP + diphosphate + H(+)</text>
        <dbReference type="Rhea" id="RHEA:31575"/>
        <dbReference type="ChEBI" id="CHEBI:15377"/>
        <dbReference type="ChEBI" id="CHEBI:15378"/>
        <dbReference type="ChEBI" id="CHEBI:33019"/>
        <dbReference type="ChEBI" id="CHEBI:63224"/>
        <dbReference type="ChEBI" id="CHEBI:77896"/>
    </reaction>
    <physiologicalReaction direction="left-to-right" evidence="9">
        <dbReference type="Rhea" id="RHEA:31576"/>
    </physiologicalReaction>
</comment>
<dbReference type="PROSITE" id="PS51462">
    <property type="entry name" value="NUDIX"/>
    <property type="match status" value="1"/>
</dbReference>
<comment type="function">
    <text evidence="21">Oxidized purine nucleoside triphosphate hydrolase which is a prominent sanitizer of the oxidized nucleotide pool. Catalyzes the hydrolysis of 2-oxo-dATP (2-hydroxy-dATP) into 2-oxo-dAMP. Also has a significant hydrolase activity toward 2-oxo-ATP, 8-oxo-dGTP and 8-oxo-dATP. Through the hydrolysis of oxidized purine nucleoside triphosphates, prevents their incorporation into DNA and the subsequent transversions A:T to C:G and G:C to T:A. Also catalyzes the hydrolysis of methylated purine nucleoside triphosphate preventing their integration into DNA. Through this antimutagenic activity protects cells from oxidative stress.</text>
</comment>
<dbReference type="PANTHER" id="PTHR43758:SF2">
    <property type="entry name" value="OXIDIZED PURINE NUCLEOSIDE TRIPHOSPHATE HYDROLASE"/>
    <property type="match status" value="1"/>
</dbReference>
<keyword evidence="6" id="KW-0460">Magnesium</keyword>
<feature type="domain" description="Nudix hydrolase" evidence="22">
    <location>
        <begin position="1"/>
        <end position="130"/>
    </location>
</feature>
<dbReference type="EMBL" id="LBUP01000006">
    <property type="protein sequence ID" value="KKQ66336.1"/>
    <property type="molecule type" value="Genomic_DNA"/>
</dbReference>
<evidence type="ECO:0000256" key="6">
    <source>
        <dbReference type="ARBA" id="ARBA00022842"/>
    </source>
</evidence>
<evidence type="ECO:0000256" key="12">
    <source>
        <dbReference type="ARBA" id="ARBA00026218"/>
    </source>
</evidence>